<evidence type="ECO:0000256" key="1">
    <source>
        <dbReference type="ARBA" id="ARBA00001946"/>
    </source>
</evidence>
<dbReference type="STRING" id="1407055.NITUZ_60022"/>
<dbReference type="InterPro" id="IPR029060">
    <property type="entry name" value="PIN-like_dom_sf"/>
</dbReference>
<accession>V6AV67</accession>
<dbReference type="GO" id="GO:0004518">
    <property type="term" value="F:nuclease activity"/>
    <property type="evidence" value="ECO:0007669"/>
    <property type="project" value="UniProtKB-KW"/>
</dbReference>
<evidence type="ECO:0000256" key="5">
    <source>
        <dbReference type="ARBA" id="ARBA00022842"/>
    </source>
</evidence>
<evidence type="ECO:0000313" key="8">
    <source>
        <dbReference type="EMBL" id="CDI06495.1"/>
    </source>
</evidence>
<evidence type="ECO:0000256" key="3">
    <source>
        <dbReference type="ARBA" id="ARBA00022723"/>
    </source>
</evidence>
<evidence type="ECO:0000256" key="2">
    <source>
        <dbReference type="ARBA" id="ARBA00022722"/>
    </source>
</evidence>
<feature type="domain" description="PIN" evidence="7">
    <location>
        <begin position="2"/>
        <end position="119"/>
    </location>
</feature>
<dbReference type="Gene3D" id="3.40.50.1010">
    <property type="entry name" value="5'-nuclease"/>
    <property type="match status" value="1"/>
</dbReference>
<comment type="similarity">
    <text evidence="6">Belongs to the PINc/VapC protein family.</text>
</comment>
<dbReference type="PANTHER" id="PTHR33653:SF1">
    <property type="entry name" value="RIBONUCLEASE VAPC2"/>
    <property type="match status" value="1"/>
</dbReference>
<evidence type="ECO:0000256" key="6">
    <source>
        <dbReference type="ARBA" id="ARBA00038093"/>
    </source>
</evidence>
<organism evidence="8 9">
    <name type="scientific">Candidatus Nitrosotenuis uzonensis</name>
    <dbReference type="NCBI Taxonomy" id="1407055"/>
    <lineage>
        <taxon>Archaea</taxon>
        <taxon>Nitrososphaerota</taxon>
        <taxon>Candidatus Nitrosotenuis</taxon>
    </lineage>
</organism>
<reference evidence="8 9" key="1">
    <citation type="journal article" date="2013" name="PLoS ONE">
        <title>Enrichment and Genome Sequence of the Group I.1a Ammonia-Oxidizing Archaeon ?Ca. Nitrosotenuis uzonensis? Representing a Clade Globally.</title>
        <authorList>
            <person name="Lebedeva E.V."/>
            <person name="Hatzenpichler R."/>
            <person name="Pelletier E."/>
            <person name="Schuster N."/>
            <person name="Hauzmayer S."/>
            <person name="Bulaev A."/>
            <person name="Grigor'eva N.V."/>
            <person name="Galushko A."/>
            <person name="Schmid M."/>
            <person name="Palatinszky M."/>
            <person name="Le Paslier D."/>
            <person name="Daims H."/>
            <person name="Wagner M."/>
        </authorList>
    </citation>
    <scope>NUCLEOTIDE SEQUENCE [LARGE SCALE GENOMIC DNA]</scope>
    <source>
        <strain evidence="8 9">N4</strain>
    </source>
</reference>
<keyword evidence="5" id="KW-0460">Magnesium</keyword>
<dbReference type="EMBL" id="CBTY010000011">
    <property type="protein sequence ID" value="CDI06495.1"/>
    <property type="molecule type" value="Genomic_DNA"/>
</dbReference>
<dbReference type="OrthoDB" id="11240at2157"/>
<evidence type="ECO:0000256" key="4">
    <source>
        <dbReference type="ARBA" id="ARBA00022801"/>
    </source>
</evidence>
<dbReference type="SUPFAM" id="SSF88723">
    <property type="entry name" value="PIN domain-like"/>
    <property type="match status" value="1"/>
</dbReference>
<dbReference type="InterPro" id="IPR050556">
    <property type="entry name" value="Type_II_TA_system_RNase"/>
</dbReference>
<proteinExistence type="inferred from homology"/>
<comment type="caution">
    <text evidence="8">The sequence shown here is derived from an EMBL/GenBank/DDBJ whole genome shotgun (WGS) entry which is preliminary data.</text>
</comment>
<evidence type="ECO:0000313" key="9">
    <source>
        <dbReference type="Proteomes" id="UP000018159"/>
    </source>
</evidence>
<dbReference type="Proteomes" id="UP000018159">
    <property type="component" value="Unassembled WGS sequence"/>
</dbReference>
<evidence type="ECO:0000259" key="7">
    <source>
        <dbReference type="Pfam" id="PF01850"/>
    </source>
</evidence>
<dbReference type="GO" id="GO:0046872">
    <property type="term" value="F:metal ion binding"/>
    <property type="evidence" value="ECO:0007669"/>
    <property type="project" value="UniProtKB-KW"/>
</dbReference>
<protein>
    <recommendedName>
        <fullName evidence="7">PIN domain-containing protein</fullName>
    </recommendedName>
</protein>
<dbReference type="GO" id="GO:0016787">
    <property type="term" value="F:hydrolase activity"/>
    <property type="evidence" value="ECO:0007669"/>
    <property type="project" value="UniProtKB-KW"/>
</dbReference>
<name>V6AV67_9ARCH</name>
<comment type="cofactor">
    <cofactor evidence="1">
        <name>Mg(2+)</name>
        <dbReference type="ChEBI" id="CHEBI:18420"/>
    </cofactor>
</comment>
<keyword evidence="2" id="KW-0540">Nuclease</keyword>
<dbReference type="RefSeq" id="WP_048197156.1">
    <property type="nucleotide sequence ID" value="NZ_CBTY010000011.1"/>
</dbReference>
<dbReference type="Pfam" id="PF01850">
    <property type="entry name" value="PIN"/>
    <property type="match status" value="1"/>
</dbReference>
<keyword evidence="9" id="KW-1185">Reference proteome</keyword>
<dbReference type="CDD" id="cd09881">
    <property type="entry name" value="PIN_VapC4-5_FitB-like"/>
    <property type="match status" value="1"/>
</dbReference>
<gene>
    <name evidence="8" type="ORF">NITUZ_60022</name>
</gene>
<sequence length="126" mass="14092">MVCLDTDFLVAYLRGDPAAKSKLEDLYHRQEPIHTTTINAYEVYKGAYRANRASELAKVEKLLDALIILVFDRNSAKSAGNLENKSSPIGESDLLIASIAVSNKQILVTRNKKHFEKISGLKIESW</sequence>
<keyword evidence="4" id="KW-0378">Hydrolase</keyword>
<dbReference type="InterPro" id="IPR002716">
    <property type="entry name" value="PIN_dom"/>
</dbReference>
<dbReference type="AlphaFoldDB" id="V6AV67"/>
<keyword evidence="3" id="KW-0479">Metal-binding</keyword>
<dbReference type="PANTHER" id="PTHR33653">
    <property type="entry name" value="RIBONUCLEASE VAPC2"/>
    <property type="match status" value="1"/>
</dbReference>